<dbReference type="OrthoDB" id="1160354at2"/>
<evidence type="ECO:0000313" key="3">
    <source>
        <dbReference type="EMBL" id="PWJ43924.1"/>
    </source>
</evidence>
<keyword evidence="4" id="KW-1185">Reference proteome</keyword>
<sequence>MKSIFTMLLCVIGVSVSFAQESSNPLSFGVKGGANVTALRVENPDGGFVAGGFGGLYTNYRVSEKFAVQLEVQYGQHGVYSNVNSDVTIPASMISPDLPQNMFGTMETLGRVNIRTEYLSIPVVAQYYLGEKKNFAIEAGAVFSFLTRSEVEFDGTSQVKDIHLLVDGNQVPAGIDDIDITETTANSIEEGTQFKKFDFALTAGAAYYIPNTNFNINSRVVYGLTDVADNTTPDDWKKTINFQFGLGYTF</sequence>
<name>A0A315ZGR1_SEDFL</name>
<dbReference type="Pfam" id="PF13568">
    <property type="entry name" value="OMP_b-brl_2"/>
    <property type="match status" value="1"/>
</dbReference>
<feature type="chain" id="PRO_5016378197" evidence="1">
    <location>
        <begin position="20"/>
        <end position="250"/>
    </location>
</feature>
<dbReference type="RefSeq" id="WP_109615450.1">
    <property type="nucleotide sequence ID" value="NZ_QGDO01000001.1"/>
</dbReference>
<dbReference type="InterPro" id="IPR025665">
    <property type="entry name" value="Beta-barrel_OMP_2"/>
</dbReference>
<organism evidence="3 4">
    <name type="scientific">Sediminitomix flava</name>
    <dbReference type="NCBI Taxonomy" id="379075"/>
    <lineage>
        <taxon>Bacteria</taxon>
        <taxon>Pseudomonadati</taxon>
        <taxon>Bacteroidota</taxon>
        <taxon>Cytophagia</taxon>
        <taxon>Cytophagales</taxon>
        <taxon>Flammeovirgaceae</taxon>
        <taxon>Sediminitomix</taxon>
    </lineage>
</organism>
<evidence type="ECO:0000259" key="2">
    <source>
        <dbReference type="Pfam" id="PF13568"/>
    </source>
</evidence>
<dbReference type="Proteomes" id="UP000245535">
    <property type="component" value="Unassembled WGS sequence"/>
</dbReference>
<comment type="caution">
    <text evidence="3">The sequence shown here is derived from an EMBL/GenBank/DDBJ whole genome shotgun (WGS) entry which is preliminary data.</text>
</comment>
<dbReference type="AlphaFoldDB" id="A0A315ZGR1"/>
<dbReference type="Gene3D" id="2.40.160.20">
    <property type="match status" value="1"/>
</dbReference>
<keyword evidence="1" id="KW-0732">Signal</keyword>
<feature type="domain" description="Outer membrane protein beta-barrel" evidence="2">
    <location>
        <begin position="18"/>
        <end position="228"/>
    </location>
</feature>
<reference evidence="3 4" key="1">
    <citation type="submission" date="2018-03" db="EMBL/GenBank/DDBJ databases">
        <title>Genomic Encyclopedia of Archaeal and Bacterial Type Strains, Phase II (KMG-II): from individual species to whole genera.</title>
        <authorList>
            <person name="Goeker M."/>
        </authorList>
    </citation>
    <scope>NUCLEOTIDE SEQUENCE [LARGE SCALE GENOMIC DNA]</scope>
    <source>
        <strain evidence="3 4">DSM 28229</strain>
    </source>
</reference>
<proteinExistence type="predicted"/>
<gene>
    <name evidence="3" type="ORF">BC781_101274</name>
</gene>
<evidence type="ECO:0000256" key="1">
    <source>
        <dbReference type="SAM" id="SignalP"/>
    </source>
</evidence>
<accession>A0A315ZGR1</accession>
<evidence type="ECO:0000313" key="4">
    <source>
        <dbReference type="Proteomes" id="UP000245535"/>
    </source>
</evidence>
<dbReference type="EMBL" id="QGDO01000001">
    <property type="protein sequence ID" value="PWJ43924.1"/>
    <property type="molecule type" value="Genomic_DNA"/>
</dbReference>
<protein>
    <submittedName>
        <fullName evidence="3">Outer membrane protein with beta-barrel domain</fullName>
    </submittedName>
</protein>
<feature type="signal peptide" evidence="1">
    <location>
        <begin position="1"/>
        <end position="19"/>
    </location>
</feature>